<dbReference type="PANTHER" id="PTHR42736:SF1">
    <property type="entry name" value="PROTEIN-GLUTAMINE GAMMA-GLUTAMYLTRANSFERASE"/>
    <property type="match status" value="1"/>
</dbReference>
<sequence>MNNLNSSHIRTSLLCYSATALLLLQHVPWLLLLVGLAAGWWRLRVMQGLATLPKPRWVKLTLVLLIGLVLWLARSFELFDKLVSLVMLGYSLKYIELHKRRDVEMFSLTGLFLVAFSLVFSSQPLAALLAALVAFLHLLLLLSLDVKVSFNWAKRLGLWLLAIAPLAIALFIVAPRLAPLWKMPTPSSAQTGLSDVVRPGDISQLIRSDKLVFRAEFSRAPERDELYWRAMVLDEFDGEQWTRSQIAQQKQAPKGSSAINQYQLLLEPANQAWLATLNPSQVRGGGANYVADGSWQREGESFPRQILNFSQLESLTSPTIPPAYLHFLTRLPEGVTPNVSELSEQLRLGLSPRAPDYPQQVMARVQQWFLSQQFSYTLSPPAYPGLLGVERFLLEQQSGFCVHYAQSAVILARLQGIPARMVTGFLGGEWEQQDSLLAVRNYDAHAWMEYWDGERWVRLDPTAWIAPDRVENNLQQSQATAEQWQSMSAWSQKIWYTQGFNQMRLWLAQADYWWAKWVLNFDHKRQLNLFSQLLAWLPGSSLLMLTAGMILLGLFATVLLMAKPWQWRLPNKQVVALKWQCWLLARRGVVRDKGESFSHFLKRVEQRAPQRALALAQAINSYNQKRYQP</sequence>
<keyword evidence="1" id="KW-0472">Membrane</keyword>
<feature type="transmembrane region" description="Helical" evidence="1">
    <location>
        <begin position="533"/>
        <end position="562"/>
    </location>
</feature>
<feature type="transmembrane region" description="Helical" evidence="1">
    <location>
        <begin position="57"/>
        <end position="73"/>
    </location>
</feature>
<feature type="transmembrane region" description="Helical" evidence="1">
    <location>
        <begin position="126"/>
        <end position="144"/>
    </location>
</feature>
<organism evidence="3 4">
    <name type="scientific">Agarivorans aestuarii</name>
    <dbReference type="NCBI Taxonomy" id="1563703"/>
    <lineage>
        <taxon>Bacteria</taxon>
        <taxon>Pseudomonadati</taxon>
        <taxon>Pseudomonadota</taxon>
        <taxon>Gammaproteobacteria</taxon>
        <taxon>Alteromonadales</taxon>
        <taxon>Alteromonadaceae</taxon>
        <taxon>Agarivorans</taxon>
    </lineage>
</organism>
<dbReference type="SUPFAM" id="SSF54001">
    <property type="entry name" value="Cysteine proteinases"/>
    <property type="match status" value="1"/>
</dbReference>
<dbReference type="SMART" id="SM00460">
    <property type="entry name" value="TGc"/>
    <property type="match status" value="1"/>
</dbReference>
<dbReference type="InterPro" id="IPR052901">
    <property type="entry name" value="Bact_TGase-like"/>
</dbReference>
<dbReference type="Proteomes" id="UP001310248">
    <property type="component" value="Unassembled WGS sequence"/>
</dbReference>
<feature type="domain" description="Transglutaminase-like" evidence="2">
    <location>
        <begin position="393"/>
        <end position="463"/>
    </location>
</feature>
<feature type="transmembrane region" description="Helical" evidence="1">
    <location>
        <begin position="12"/>
        <end position="37"/>
    </location>
</feature>
<protein>
    <submittedName>
        <fullName evidence="3">DUF3488 and transglutaminase-like domain-containing protein</fullName>
    </submittedName>
</protein>
<dbReference type="InterPro" id="IPR002931">
    <property type="entry name" value="Transglutaminase-like"/>
</dbReference>
<reference evidence="4" key="1">
    <citation type="submission" date="2023-07" db="EMBL/GenBank/DDBJ databases">
        <title>Draft genome sequence of Agarivorans aestuarii strain ZMCS4, a CAZymes producing bacteria isolated from the marine brown algae Clodostephus spongiosus.</title>
        <authorList>
            <person name="Lorente B."/>
            <person name="Cabral C."/>
            <person name="Frias J."/>
            <person name="Faria J."/>
            <person name="Toubarro D."/>
        </authorList>
    </citation>
    <scope>NUCLEOTIDE SEQUENCE [LARGE SCALE GENOMIC DNA]</scope>
    <source>
        <strain evidence="4">ZMCS4</strain>
    </source>
</reference>
<keyword evidence="4" id="KW-1185">Reference proteome</keyword>
<dbReference type="RefSeq" id="WP_329775069.1">
    <property type="nucleotide sequence ID" value="NZ_JAYDYW010000006.1"/>
</dbReference>
<name>A0ABU7G378_9ALTE</name>
<dbReference type="Pfam" id="PF01841">
    <property type="entry name" value="Transglut_core"/>
    <property type="match status" value="1"/>
</dbReference>
<dbReference type="Gene3D" id="3.10.620.30">
    <property type="match status" value="1"/>
</dbReference>
<evidence type="ECO:0000259" key="2">
    <source>
        <dbReference type="SMART" id="SM00460"/>
    </source>
</evidence>
<evidence type="ECO:0000313" key="3">
    <source>
        <dbReference type="EMBL" id="MEE1673827.1"/>
    </source>
</evidence>
<keyword evidence="1" id="KW-1133">Transmembrane helix</keyword>
<gene>
    <name evidence="3" type="ORF">SNR37_003254</name>
</gene>
<reference evidence="3 4" key="2">
    <citation type="submission" date="2023-12" db="EMBL/GenBank/DDBJ databases">
        <authorList>
            <consortium name="Cladostephus spongiosus"/>
            <person name="Lorente B."/>
            <person name="Cabral C."/>
            <person name="Frias J."/>
            <person name="Faria J."/>
            <person name="Toubarro D."/>
        </authorList>
    </citation>
    <scope>NUCLEOTIDE SEQUENCE [LARGE SCALE GENOMIC DNA]</scope>
    <source>
        <strain evidence="3 4">ZMCS4</strain>
    </source>
</reference>
<dbReference type="Pfam" id="PF11992">
    <property type="entry name" value="TgpA_N"/>
    <property type="match status" value="1"/>
</dbReference>
<proteinExistence type="predicted"/>
<accession>A0ABU7G378</accession>
<keyword evidence="1" id="KW-0812">Transmembrane</keyword>
<feature type="transmembrane region" description="Helical" evidence="1">
    <location>
        <begin position="103"/>
        <end position="120"/>
    </location>
</feature>
<dbReference type="PANTHER" id="PTHR42736">
    <property type="entry name" value="PROTEIN-GLUTAMINE GAMMA-GLUTAMYLTRANSFERASE"/>
    <property type="match status" value="1"/>
</dbReference>
<feature type="transmembrane region" description="Helical" evidence="1">
    <location>
        <begin position="156"/>
        <end position="178"/>
    </location>
</feature>
<dbReference type="InterPro" id="IPR038765">
    <property type="entry name" value="Papain-like_cys_pep_sf"/>
</dbReference>
<comment type="caution">
    <text evidence="3">The sequence shown here is derived from an EMBL/GenBank/DDBJ whole genome shotgun (WGS) entry which is preliminary data.</text>
</comment>
<dbReference type="InterPro" id="IPR021878">
    <property type="entry name" value="TgpA_N"/>
</dbReference>
<evidence type="ECO:0000256" key="1">
    <source>
        <dbReference type="SAM" id="Phobius"/>
    </source>
</evidence>
<dbReference type="EMBL" id="JAYDYW010000006">
    <property type="protein sequence ID" value="MEE1673827.1"/>
    <property type="molecule type" value="Genomic_DNA"/>
</dbReference>
<evidence type="ECO:0000313" key="4">
    <source>
        <dbReference type="Proteomes" id="UP001310248"/>
    </source>
</evidence>